<evidence type="ECO:0000313" key="2">
    <source>
        <dbReference type="Proteomes" id="UP001595533"/>
    </source>
</evidence>
<dbReference type="InterPro" id="IPR025348">
    <property type="entry name" value="DUF4252"/>
</dbReference>
<dbReference type="Pfam" id="PF14060">
    <property type="entry name" value="DUF4252"/>
    <property type="match status" value="1"/>
</dbReference>
<evidence type="ECO:0000313" key="1">
    <source>
        <dbReference type="EMBL" id="MFC3193852.1"/>
    </source>
</evidence>
<proteinExistence type="predicted"/>
<accession>A0ABV7J9V1</accession>
<sequence>MSVSSLAVWADDFDDLEAILGVEADVKITLGPGMLGLASVLTKDEPEAQAVLSGLKDLSIKVYRLDEAVDVDDISDWMADTVRKLAKNGVEEIVRVTEDDERVHIMARVNGTTLSDLSIMVYEAGDEFVFINMDGDIDVANLKDLTGNFDVDLNGLALNL</sequence>
<name>A0ABV7J9V1_9GAMM</name>
<dbReference type="EMBL" id="JBHRTS010000003">
    <property type="protein sequence ID" value="MFC3193852.1"/>
    <property type="molecule type" value="Genomic_DNA"/>
</dbReference>
<keyword evidence="2" id="KW-1185">Reference proteome</keyword>
<gene>
    <name evidence="1" type="ORF">ACFODZ_06340</name>
</gene>
<comment type="caution">
    <text evidence="1">The sequence shown here is derived from an EMBL/GenBank/DDBJ whole genome shotgun (WGS) entry which is preliminary data.</text>
</comment>
<dbReference type="RefSeq" id="WP_157892806.1">
    <property type="nucleotide sequence ID" value="NZ_JBHRTS010000003.1"/>
</dbReference>
<protein>
    <submittedName>
        <fullName evidence="1">DUF4252 domain-containing protein</fullName>
    </submittedName>
</protein>
<organism evidence="1 2">
    <name type="scientific">Marinicella sediminis</name>
    <dbReference type="NCBI Taxonomy" id="1792834"/>
    <lineage>
        <taxon>Bacteria</taxon>
        <taxon>Pseudomonadati</taxon>
        <taxon>Pseudomonadota</taxon>
        <taxon>Gammaproteobacteria</taxon>
        <taxon>Lysobacterales</taxon>
        <taxon>Marinicellaceae</taxon>
        <taxon>Marinicella</taxon>
    </lineage>
</organism>
<dbReference type="Proteomes" id="UP001595533">
    <property type="component" value="Unassembled WGS sequence"/>
</dbReference>
<reference evidence="2" key="1">
    <citation type="journal article" date="2019" name="Int. J. Syst. Evol. Microbiol.">
        <title>The Global Catalogue of Microorganisms (GCM) 10K type strain sequencing project: providing services to taxonomists for standard genome sequencing and annotation.</title>
        <authorList>
            <consortium name="The Broad Institute Genomics Platform"/>
            <consortium name="The Broad Institute Genome Sequencing Center for Infectious Disease"/>
            <person name="Wu L."/>
            <person name="Ma J."/>
        </authorList>
    </citation>
    <scope>NUCLEOTIDE SEQUENCE [LARGE SCALE GENOMIC DNA]</scope>
    <source>
        <strain evidence="2">KCTC 42953</strain>
    </source>
</reference>